<dbReference type="SMART" id="SM00342">
    <property type="entry name" value="HTH_ARAC"/>
    <property type="match status" value="1"/>
</dbReference>
<dbReference type="eggNOG" id="COG2207">
    <property type="taxonomic scope" value="Bacteria"/>
</dbReference>
<dbReference type="CDD" id="cd17536">
    <property type="entry name" value="REC_YesN-like"/>
    <property type="match status" value="1"/>
</dbReference>
<keyword evidence="4 10" id="KW-0597">Phosphoprotein</keyword>
<evidence type="ECO:0000256" key="4">
    <source>
        <dbReference type="ARBA" id="ARBA00022553"/>
    </source>
</evidence>
<feature type="domain" description="Response regulatory" evidence="12">
    <location>
        <begin position="15"/>
        <end position="132"/>
    </location>
</feature>
<keyword evidence="5" id="KW-0902">Two-component regulatory system</keyword>
<organism evidence="13 14">
    <name type="scientific">Roseburia hominis (strain DSM 16839 / JCM 17582 / NCIMB 14029 / A2-183)</name>
    <dbReference type="NCBI Taxonomy" id="585394"/>
    <lineage>
        <taxon>Bacteria</taxon>
        <taxon>Bacillati</taxon>
        <taxon>Bacillota</taxon>
        <taxon>Clostridia</taxon>
        <taxon>Lachnospirales</taxon>
        <taxon>Lachnospiraceae</taxon>
        <taxon>Roseburia</taxon>
    </lineage>
</organism>
<evidence type="ECO:0000256" key="3">
    <source>
        <dbReference type="ARBA" id="ARBA00022490"/>
    </source>
</evidence>
<keyword evidence="7" id="KW-0238">DNA-binding</keyword>
<dbReference type="Pfam" id="PF17853">
    <property type="entry name" value="GGDEF_2"/>
    <property type="match status" value="1"/>
</dbReference>
<dbReference type="KEGG" id="rho:RHOM_03900"/>
<evidence type="ECO:0000256" key="1">
    <source>
        <dbReference type="ARBA" id="ARBA00004496"/>
    </source>
</evidence>
<dbReference type="SUPFAM" id="SSF46689">
    <property type="entry name" value="Homeodomain-like"/>
    <property type="match status" value="2"/>
</dbReference>
<evidence type="ECO:0000256" key="8">
    <source>
        <dbReference type="ARBA" id="ARBA00023163"/>
    </source>
</evidence>
<keyword evidence="8" id="KW-0804">Transcription</keyword>
<dbReference type="EMBL" id="CP003040">
    <property type="protein sequence ID" value="AEN95902.1"/>
    <property type="molecule type" value="Genomic_DNA"/>
</dbReference>
<dbReference type="InterPro" id="IPR041522">
    <property type="entry name" value="CdaR_GGDEF"/>
</dbReference>
<dbReference type="PROSITE" id="PS01124">
    <property type="entry name" value="HTH_ARAC_FAMILY_2"/>
    <property type="match status" value="1"/>
</dbReference>
<dbReference type="SUPFAM" id="SSF52172">
    <property type="entry name" value="CheY-like"/>
    <property type="match status" value="1"/>
</dbReference>
<dbReference type="GO" id="GO:0000160">
    <property type="term" value="P:phosphorelay signal transduction system"/>
    <property type="evidence" value="ECO:0007669"/>
    <property type="project" value="UniProtKB-KW"/>
</dbReference>
<dbReference type="Pfam" id="PF00072">
    <property type="entry name" value="Response_reg"/>
    <property type="match status" value="1"/>
</dbReference>
<dbReference type="STRING" id="585394.RHOM_03900"/>
<dbReference type="PRINTS" id="PR00032">
    <property type="entry name" value="HTHARAC"/>
</dbReference>
<evidence type="ECO:0000259" key="11">
    <source>
        <dbReference type="PROSITE" id="PS01124"/>
    </source>
</evidence>
<dbReference type="PANTHER" id="PTHR42713">
    <property type="entry name" value="HISTIDINE KINASE-RELATED"/>
    <property type="match status" value="1"/>
</dbReference>
<dbReference type="Pfam" id="PF12833">
    <property type="entry name" value="HTH_18"/>
    <property type="match status" value="1"/>
</dbReference>
<dbReference type="Proteomes" id="UP000008178">
    <property type="component" value="Chromosome"/>
</dbReference>
<dbReference type="GO" id="GO:0003700">
    <property type="term" value="F:DNA-binding transcription factor activity"/>
    <property type="evidence" value="ECO:0007669"/>
    <property type="project" value="InterPro"/>
</dbReference>
<dbReference type="HOGENOM" id="CLU_000445_5_0_9"/>
<keyword evidence="6" id="KW-0805">Transcription regulation</keyword>
<evidence type="ECO:0000256" key="9">
    <source>
        <dbReference type="ARBA" id="ARBA00024867"/>
    </source>
</evidence>
<keyword evidence="14" id="KW-1185">Reference proteome</keyword>
<name>G2T0A7_ROSHA</name>
<reference evidence="13 14" key="1">
    <citation type="journal article" date="2015" name="Genome Announc.">
        <title>Complete genome sequence of the human gut symbiont Roseburia hominis.</title>
        <authorList>
            <person name="Travis A.J."/>
            <person name="Kelly D."/>
            <person name="Flint H.J."/>
            <person name="Aminov R.I."/>
        </authorList>
    </citation>
    <scope>NUCLEOTIDE SEQUENCE [LARGE SCALE GENOMIC DNA]</scope>
    <source>
        <strain evidence="14">DSM 16839 / JCM 17582 / NCIMB 14029 / A2-183</strain>
    </source>
</reference>
<feature type="domain" description="HTH araC/xylS-type" evidence="11">
    <location>
        <begin position="445"/>
        <end position="544"/>
    </location>
</feature>
<dbReference type="InterPro" id="IPR051552">
    <property type="entry name" value="HptR"/>
</dbReference>
<dbReference type="Gene3D" id="1.10.10.60">
    <property type="entry name" value="Homeodomain-like"/>
    <property type="match status" value="2"/>
</dbReference>
<dbReference type="SMART" id="SM00448">
    <property type="entry name" value="REC"/>
    <property type="match status" value="1"/>
</dbReference>
<comment type="function">
    <text evidence="9">May play the central regulatory role in sporulation. It may be an element of the effector pathway responsible for the activation of sporulation genes in response to nutritional stress. Spo0A may act in concert with spo0H (a sigma factor) to control the expression of some genes that are critical to the sporulation process.</text>
</comment>
<dbReference type="InterPro" id="IPR001789">
    <property type="entry name" value="Sig_transdc_resp-reg_receiver"/>
</dbReference>
<dbReference type="InterPro" id="IPR018060">
    <property type="entry name" value="HTH_AraC"/>
</dbReference>
<evidence type="ECO:0000256" key="5">
    <source>
        <dbReference type="ARBA" id="ARBA00023012"/>
    </source>
</evidence>
<dbReference type="GO" id="GO:0005737">
    <property type="term" value="C:cytoplasm"/>
    <property type="evidence" value="ECO:0007669"/>
    <property type="project" value="UniProtKB-SubCell"/>
</dbReference>
<evidence type="ECO:0000256" key="6">
    <source>
        <dbReference type="ARBA" id="ARBA00023015"/>
    </source>
</evidence>
<dbReference type="InterPro" id="IPR020449">
    <property type="entry name" value="Tscrpt_reg_AraC-type_HTH"/>
</dbReference>
<evidence type="ECO:0000256" key="10">
    <source>
        <dbReference type="PROSITE-ProRule" id="PRU00169"/>
    </source>
</evidence>
<feature type="modified residue" description="4-aspartylphosphate" evidence="10">
    <location>
        <position position="67"/>
    </location>
</feature>
<dbReference type="PANTHER" id="PTHR42713:SF3">
    <property type="entry name" value="TRANSCRIPTIONAL REGULATORY PROTEIN HPTR"/>
    <property type="match status" value="1"/>
</dbReference>
<protein>
    <recommendedName>
        <fullName evidence="2">Stage 0 sporulation protein A homolog</fullName>
    </recommendedName>
</protein>
<evidence type="ECO:0000313" key="13">
    <source>
        <dbReference type="EMBL" id="AEN95902.1"/>
    </source>
</evidence>
<evidence type="ECO:0000259" key="12">
    <source>
        <dbReference type="PROSITE" id="PS50110"/>
    </source>
</evidence>
<dbReference type="PROSITE" id="PS50110">
    <property type="entry name" value="RESPONSE_REGULATORY"/>
    <property type="match status" value="1"/>
</dbReference>
<comment type="subcellular location">
    <subcellularLocation>
        <location evidence="1">Cytoplasm</location>
    </subcellularLocation>
</comment>
<dbReference type="eggNOG" id="COG4753">
    <property type="taxonomic scope" value="Bacteria"/>
</dbReference>
<sequence>MSASEKERENMSLYSVLLVDDEEEVFQVIMKKLDWEGMGFRIAGYARNGVEALEMAEELSVDVVMTDIKMPYMDGLTLCRKLKEQYQKIKVIIFSGFDEFEYAREAIKIEAEEYILKPINANELREVFERIKNNLDKELDEKRNIDKLREYYLESLPMLQENFLTSLIDGRIPEDSIEEYAKNCSLTLKGPYFVVTVLHISTTNPMEGALPIDPFLLAVSVKKLAEEQLAASEYDSKIVTYLGDGIVITQLPTEEAITRFTDCMDKICKMAKRVCKAKITAGIGHVCSGPEELQMSYLGAKNAVSYRVLYGNTRAINIAEIDPQENADLPWEEPFIQKIIKKVKVGEEQPLLDAIAEFTEKLAGSKMSLQRYRILIMELITELSRFGANNQINLEDVFGGNGDVYTRAMQLESTDALREWLCENCLKLQKQVQNERQDTTKSFVSKAIDYVKEHYADTDLGIETICGYLNVSAAYFSTVFKKETGKTFINYLTDYRMEEAVELLLTQNEKTYVIAEKVGYTDPNYFSYVFKKQFGMSPSKYKTSRMEAAQEA</sequence>
<dbReference type="GO" id="GO:0043565">
    <property type="term" value="F:sequence-specific DNA binding"/>
    <property type="evidence" value="ECO:0007669"/>
    <property type="project" value="InterPro"/>
</dbReference>
<evidence type="ECO:0000313" key="14">
    <source>
        <dbReference type="Proteomes" id="UP000008178"/>
    </source>
</evidence>
<evidence type="ECO:0000256" key="2">
    <source>
        <dbReference type="ARBA" id="ARBA00018672"/>
    </source>
</evidence>
<dbReference type="InterPro" id="IPR011006">
    <property type="entry name" value="CheY-like_superfamily"/>
</dbReference>
<evidence type="ECO:0000256" key="7">
    <source>
        <dbReference type="ARBA" id="ARBA00023125"/>
    </source>
</evidence>
<dbReference type="Gene3D" id="3.40.50.2300">
    <property type="match status" value="1"/>
</dbReference>
<gene>
    <name evidence="13" type="ordered locus">RHOM_03900</name>
</gene>
<dbReference type="InterPro" id="IPR009057">
    <property type="entry name" value="Homeodomain-like_sf"/>
</dbReference>
<dbReference type="AlphaFoldDB" id="G2T0A7"/>
<accession>G2T0A7</accession>
<proteinExistence type="predicted"/>
<keyword evidence="3" id="KW-0963">Cytoplasm</keyword>